<dbReference type="InterPro" id="IPR000792">
    <property type="entry name" value="Tscrpt_reg_LuxR_C"/>
</dbReference>
<dbReference type="InterPro" id="IPR039420">
    <property type="entry name" value="WalR-like"/>
</dbReference>
<dbReference type="PROSITE" id="PS50043">
    <property type="entry name" value="HTH_LUXR_2"/>
    <property type="match status" value="1"/>
</dbReference>
<gene>
    <name evidence="8" type="ORF">L1F06_000285</name>
</gene>
<sequence>MTAATIRIALIDDHALVREGIRALLEVLPHFQVVGEAGSGAEAFDLLQRTPVDILLMDVGLRDINGLELTRQLRERYPAIKVLMLSMYDNQEYVSSSLAVGASGYVLKEAPSREIVAAIEAIAAGGSFYSGDIARKLVKPAPSEDELTPREREVLLMLAQGLNNKVMARTLQISVRTVETHRLSIRRKLAIDKPADLLKHALAHGWVPYD</sequence>
<dbReference type="EMBL" id="CP099397">
    <property type="protein sequence ID" value="USR39907.1"/>
    <property type="molecule type" value="Genomic_DNA"/>
</dbReference>
<dbReference type="Pfam" id="PF00196">
    <property type="entry name" value="GerE"/>
    <property type="match status" value="1"/>
</dbReference>
<evidence type="ECO:0000256" key="1">
    <source>
        <dbReference type="ARBA" id="ARBA00022553"/>
    </source>
</evidence>
<dbReference type="SMART" id="SM00448">
    <property type="entry name" value="REC"/>
    <property type="match status" value="1"/>
</dbReference>
<evidence type="ECO:0000313" key="9">
    <source>
        <dbReference type="Proteomes" id="UP001054897"/>
    </source>
</evidence>
<keyword evidence="4" id="KW-0804">Transcription</keyword>
<evidence type="ECO:0000313" key="8">
    <source>
        <dbReference type="EMBL" id="USR39907.1"/>
    </source>
</evidence>
<accession>A0ABY5A7P8</accession>
<feature type="modified residue" description="4-aspartylphosphate" evidence="5">
    <location>
        <position position="58"/>
    </location>
</feature>
<dbReference type="SMART" id="SM00421">
    <property type="entry name" value="HTH_LUXR"/>
    <property type="match status" value="1"/>
</dbReference>
<organism evidence="8 9">
    <name type="scientific">Ectopseudomonas hydrolytica</name>
    <dbReference type="NCBI Taxonomy" id="2493633"/>
    <lineage>
        <taxon>Bacteria</taxon>
        <taxon>Pseudomonadati</taxon>
        <taxon>Pseudomonadota</taxon>
        <taxon>Gammaproteobacteria</taxon>
        <taxon>Pseudomonadales</taxon>
        <taxon>Pseudomonadaceae</taxon>
        <taxon>Ectopseudomonas</taxon>
    </lineage>
</organism>
<dbReference type="Proteomes" id="UP001054897">
    <property type="component" value="Chromosome"/>
</dbReference>
<dbReference type="GeneID" id="300079372"/>
<dbReference type="CDD" id="cd06170">
    <property type="entry name" value="LuxR_C_like"/>
    <property type="match status" value="1"/>
</dbReference>
<dbReference type="Pfam" id="PF00072">
    <property type="entry name" value="Response_reg"/>
    <property type="match status" value="1"/>
</dbReference>
<dbReference type="InterPro" id="IPR016032">
    <property type="entry name" value="Sig_transdc_resp-reg_C-effctor"/>
</dbReference>
<dbReference type="InterPro" id="IPR058245">
    <property type="entry name" value="NreC/VraR/RcsB-like_REC"/>
</dbReference>
<name>A0ABY5A7P8_9GAMM</name>
<feature type="domain" description="Response regulatory" evidence="7">
    <location>
        <begin position="7"/>
        <end position="123"/>
    </location>
</feature>
<reference evidence="8" key="1">
    <citation type="submission" date="2022-06" db="EMBL/GenBank/DDBJ databases">
        <title>Complete genome of Pseudomonas hydrolytica DSWY01T.</title>
        <authorList>
            <person name="Jung J."/>
            <person name="Jeon C.O."/>
        </authorList>
    </citation>
    <scope>NUCLEOTIDE SEQUENCE</scope>
    <source>
        <strain evidence="8">DSWY01</strain>
    </source>
</reference>
<dbReference type="PANTHER" id="PTHR43214">
    <property type="entry name" value="TWO-COMPONENT RESPONSE REGULATOR"/>
    <property type="match status" value="1"/>
</dbReference>
<feature type="domain" description="HTH luxR-type" evidence="6">
    <location>
        <begin position="140"/>
        <end position="205"/>
    </location>
</feature>
<evidence type="ECO:0000256" key="5">
    <source>
        <dbReference type="PROSITE-ProRule" id="PRU00169"/>
    </source>
</evidence>
<dbReference type="RefSeq" id="WP_003242055.1">
    <property type="nucleotide sequence ID" value="NZ_CAXYQR010000002.1"/>
</dbReference>
<evidence type="ECO:0000256" key="4">
    <source>
        <dbReference type="ARBA" id="ARBA00023163"/>
    </source>
</evidence>
<proteinExistence type="predicted"/>
<dbReference type="SUPFAM" id="SSF52172">
    <property type="entry name" value="CheY-like"/>
    <property type="match status" value="1"/>
</dbReference>
<dbReference type="PRINTS" id="PR00038">
    <property type="entry name" value="HTHLUXR"/>
</dbReference>
<evidence type="ECO:0000259" key="6">
    <source>
        <dbReference type="PROSITE" id="PS50043"/>
    </source>
</evidence>
<dbReference type="SUPFAM" id="SSF46894">
    <property type="entry name" value="C-terminal effector domain of the bipartite response regulators"/>
    <property type="match status" value="1"/>
</dbReference>
<protein>
    <submittedName>
        <fullName evidence="8">Response regulator transcription factor</fullName>
    </submittedName>
</protein>
<keyword evidence="2" id="KW-0805">Transcription regulation</keyword>
<dbReference type="InterPro" id="IPR011006">
    <property type="entry name" value="CheY-like_superfamily"/>
</dbReference>
<dbReference type="CDD" id="cd17535">
    <property type="entry name" value="REC_NarL-like"/>
    <property type="match status" value="1"/>
</dbReference>
<keyword evidence="1 5" id="KW-0597">Phosphoprotein</keyword>
<dbReference type="InterPro" id="IPR001789">
    <property type="entry name" value="Sig_transdc_resp-reg_receiver"/>
</dbReference>
<keyword evidence="9" id="KW-1185">Reference proteome</keyword>
<dbReference type="PANTHER" id="PTHR43214:SF41">
    <property type="entry name" value="NITRATE_NITRITE RESPONSE REGULATOR PROTEIN NARP"/>
    <property type="match status" value="1"/>
</dbReference>
<evidence type="ECO:0000259" key="7">
    <source>
        <dbReference type="PROSITE" id="PS50110"/>
    </source>
</evidence>
<evidence type="ECO:0000256" key="2">
    <source>
        <dbReference type="ARBA" id="ARBA00023015"/>
    </source>
</evidence>
<evidence type="ECO:0000256" key="3">
    <source>
        <dbReference type="ARBA" id="ARBA00023125"/>
    </source>
</evidence>
<dbReference type="PROSITE" id="PS50110">
    <property type="entry name" value="RESPONSE_REGULATORY"/>
    <property type="match status" value="1"/>
</dbReference>
<keyword evidence="3" id="KW-0238">DNA-binding</keyword>
<dbReference type="Gene3D" id="3.40.50.2300">
    <property type="match status" value="1"/>
</dbReference>